<reference evidence="4" key="1">
    <citation type="submission" date="2016-10" db="EMBL/GenBank/DDBJ databases">
        <authorList>
            <person name="Varghese N."/>
            <person name="Submissions S."/>
        </authorList>
    </citation>
    <scope>NUCLEOTIDE SEQUENCE [LARGE SCALE GENOMIC DNA]</scope>
    <source>
        <strain evidence="4">CGMCC 4.3506</strain>
    </source>
</reference>
<keyword evidence="2" id="KW-0812">Transmembrane</keyword>
<dbReference type="AlphaFoldDB" id="A0A1G7L0Z4"/>
<feature type="region of interest" description="Disordered" evidence="1">
    <location>
        <begin position="59"/>
        <end position="82"/>
    </location>
</feature>
<dbReference type="EMBL" id="FNCC01000001">
    <property type="protein sequence ID" value="SDF43158.1"/>
    <property type="molecule type" value="Genomic_DNA"/>
</dbReference>
<feature type="transmembrane region" description="Helical" evidence="2">
    <location>
        <begin position="132"/>
        <end position="153"/>
    </location>
</feature>
<sequence>MATGRAAVRVLLTGLVLYLYWKFKEGAPAQLAFIAYVGALFVEQWAMARFREKRPQAAETSVADGHGHRGVDRQSPGGAQRESSGGYLSAFVVLMAVLLMSDSFFFTDWLVFGAPGSGEAGGVVLAKVVASLVALVAAFAGPLVAGVVTYIDLAEWISRRRQGSSSFLSGFGPVVPAAVVAIACYGHFYLAYLVYSAMGVLRPG</sequence>
<feature type="transmembrane region" description="Helical" evidence="2">
    <location>
        <begin position="29"/>
        <end position="46"/>
    </location>
</feature>
<name>A0A1G7L0Z4_9PSEU</name>
<keyword evidence="2" id="KW-0472">Membrane</keyword>
<evidence type="ECO:0000313" key="4">
    <source>
        <dbReference type="Proteomes" id="UP000199623"/>
    </source>
</evidence>
<protein>
    <submittedName>
        <fullName evidence="3">Uncharacterized protein</fullName>
    </submittedName>
</protein>
<evidence type="ECO:0000256" key="2">
    <source>
        <dbReference type="SAM" id="Phobius"/>
    </source>
</evidence>
<organism evidence="3 4">
    <name type="scientific">Lentzea fradiae</name>
    <dbReference type="NCBI Taxonomy" id="200378"/>
    <lineage>
        <taxon>Bacteria</taxon>
        <taxon>Bacillati</taxon>
        <taxon>Actinomycetota</taxon>
        <taxon>Actinomycetes</taxon>
        <taxon>Pseudonocardiales</taxon>
        <taxon>Pseudonocardiaceae</taxon>
        <taxon>Lentzea</taxon>
    </lineage>
</organism>
<feature type="transmembrane region" description="Helical" evidence="2">
    <location>
        <begin position="7"/>
        <end position="23"/>
    </location>
</feature>
<keyword evidence="2" id="KW-1133">Transmembrane helix</keyword>
<keyword evidence="4" id="KW-1185">Reference proteome</keyword>
<evidence type="ECO:0000256" key="1">
    <source>
        <dbReference type="SAM" id="MobiDB-lite"/>
    </source>
</evidence>
<feature type="transmembrane region" description="Helical" evidence="2">
    <location>
        <begin position="87"/>
        <end position="112"/>
    </location>
</feature>
<evidence type="ECO:0000313" key="3">
    <source>
        <dbReference type="EMBL" id="SDF43158.1"/>
    </source>
</evidence>
<gene>
    <name evidence="3" type="ORF">SAMN05216553_101608</name>
</gene>
<feature type="transmembrane region" description="Helical" evidence="2">
    <location>
        <begin position="174"/>
        <end position="195"/>
    </location>
</feature>
<accession>A0A1G7L0Z4</accession>
<proteinExistence type="predicted"/>
<dbReference type="Proteomes" id="UP000199623">
    <property type="component" value="Unassembled WGS sequence"/>
</dbReference>